<organism evidence="1 2">
    <name type="scientific">Leptospira kirschneri str. H1</name>
    <dbReference type="NCBI Taxonomy" id="1049966"/>
    <lineage>
        <taxon>Bacteria</taxon>
        <taxon>Pseudomonadati</taxon>
        <taxon>Spirochaetota</taxon>
        <taxon>Spirochaetia</taxon>
        <taxon>Leptospirales</taxon>
        <taxon>Leptospiraceae</taxon>
        <taxon>Leptospira</taxon>
    </lineage>
</organism>
<dbReference type="EMBL" id="AHMY02000016">
    <property type="protein sequence ID" value="EKO17020.1"/>
    <property type="molecule type" value="Genomic_DNA"/>
</dbReference>
<dbReference type="Proteomes" id="UP000006253">
    <property type="component" value="Unassembled WGS sequence"/>
</dbReference>
<proteinExistence type="predicted"/>
<accession>A0A0E2B819</accession>
<evidence type="ECO:0000313" key="1">
    <source>
        <dbReference type="EMBL" id="EKO17020.1"/>
    </source>
</evidence>
<evidence type="ECO:0000313" key="2">
    <source>
        <dbReference type="Proteomes" id="UP000006253"/>
    </source>
</evidence>
<reference evidence="1 2" key="1">
    <citation type="submission" date="2012-10" db="EMBL/GenBank/DDBJ databases">
        <authorList>
            <person name="Harkins D.M."/>
            <person name="Durkin A.S."/>
            <person name="Brinkac L.M."/>
            <person name="Selengut J.D."/>
            <person name="Sanka R."/>
            <person name="DePew J."/>
            <person name="Purushe J."/>
            <person name="Peacock S.J."/>
            <person name="Thaipadungpanit J."/>
            <person name="Wuthiekanun V.W."/>
            <person name="Day N.P."/>
            <person name="Vinetz J.M."/>
            <person name="Sutton G.G."/>
            <person name="Nelson W.C."/>
            <person name="Fouts D.E."/>
        </authorList>
    </citation>
    <scope>NUCLEOTIDE SEQUENCE [LARGE SCALE GENOMIC DNA]</scope>
    <source>
        <strain evidence="1 2">H1</strain>
    </source>
</reference>
<name>A0A0E2B819_9LEPT</name>
<gene>
    <name evidence="1" type="ORF">LEP1GSC081_3931</name>
</gene>
<dbReference type="AlphaFoldDB" id="A0A0E2B819"/>
<comment type="caution">
    <text evidence="1">The sequence shown here is derived from an EMBL/GenBank/DDBJ whole genome shotgun (WGS) entry which is preliminary data.</text>
</comment>
<sequence length="55" mass="6079">MNIQNYEIYLNNVNSIVEDLGESSLPQASRTGLIALVNKLHTGNVIQQSSLDSIY</sequence>
<protein>
    <submittedName>
        <fullName evidence="1">Uncharacterized protein</fullName>
    </submittedName>
</protein>